<organism evidence="8 9">
    <name type="scientific">Glarea lozoyensis (strain ATCC 20868 / MF5171)</name>
    <dbReference type="NCBI Taxonomy" id="1116229"/>
    <lineage>
        <taxon>Eukaryota</taxon>
        <taxon>Fungi</taxon>
        <taxon>Dikarya</taxon>
        <taxon>Ascomycota</taxon>
        <taxon>Pezizomycotina</taxon>
        <taxon>Leotiomycetes</taxon>
        <taxon>Helotiales</taxon>
        <taxon>Helotiaceae</taxon>
        <taxon>Glarea</taxon>
    </lineage>
</organism>
<evidence type="ECO:0000256" key="3">
    <source>
        <dbReference type="ARBA" id="ARBA00022989"/>
    </source>
</evidence>
<evidence type="ECO:0000256" key="1">
    <source>
        <dbReference type="ARBA" id="ARBA00004141"/>
    </source>
</evidence>
<evidence type="ECO:0000256" key="4">
    <source>
        <dbReference type="ARBA" id="ARBA00023136"/>
    </source>
</evidence>
<protein>
    <recommendedName>
        <fullName evidence="7">PIG-P domain-containing protein</fullName>
    </recommendedName>
</protein>
<dbReference type="InterPro" id="IPR013717">
    <property type="entry name" value="PIG-P"/>
</dbReference>
<feature type="transmembrane region" description="Helical" evidence="6">
    <location>
        <begin position="92"/>
        <end position="111"/>
    </location>
</feature>
<dbReference type="AlphaFoldDB" id="S3DX51"/>
<feature type="transmembrane region" description="Helical" evidence="6">
    <location>
        <begin position="131"/>
        <end position="151"/>
    </location>
</feature>
<keyword evidence="9" id="KW-1185">Reference proteome</keyword>
<dbReference type="GO" id="GO:0016020">
    <property type="term" value="C:membrane"/>
    <property type="evidence" value="ECO:0007669"/>
    <property type="project" value="UniProtKB-SubCell"/>
</dbReference>
<accession>S3DX51</accession>
<evidence type="ECO:0000313" key="8">
    <source>
        <dbReference type="EMBL" id="EPE30963.1"/>
    </source>
</evidence>
<evidence type="ECO:0000256" key="5">
    <source>
        <dbReference type="SAM" id="MobiDB-lite"/>
    </source>
</evidence>
<feature type="region of interest" description="Disordered" evidence="5">
    <location>
        <begin position="1"/>
        <end position="81"/>
    </location>
</feature>
<dbReference type="InterPro" id="IPR052263">
    <property type="entry name" value="GPI_Anchor_Biosynth"/>
</dbReference>
<keyword evidence="2 6" id="KW-0812">Transmembrane</keyword>
<dbReference type="Pfam" id="PF08510">
    <property type="entry name" value="PIG-P"/>
    <property type="match status" value="1"/>
</dbReference>
<dbReference type="EMBL" id="KE145363">
    <property type="protein sequence ID" value="EPE30963.1"/>
    <property type="molecule type" value="Genomic_DNA"/>
</dbReference>
<dbReference type="GO" id="GO:0006506">
    <property type="term" value="P:GPI anchor biosynthetic process"/>
    <property type="evidence" value="ECO:0007669"/>
    <property type="project" value="TreeGrafter"/>
</dbReference>
<dbReference type="OrthoDB" id="690928at2759"/>
<dbReference type="OMA" id="KNIWNEG"/>
<feature type="compositionally biased region" description="Acidic residues" evidence="5">
    <location>
        <begin position="1"/>
        <end position="11"/>
    </location>
</feature>
<reference evidence="8 9" key="1">
    <citation type="journal article" date="2013" name="BMC Genomics">
        <title>Genomics-driven discovery of the pneumocandin biosynthetic gene cluster in the fungus Glarea lozoyensis.</title>
        <authorList>
            <person name="Chen L."/>
            <person name="Yue Q."/>
            <person name="Zhang X."/>
            <person name="Xiang M."/>
            <person name="Wang C."/>
            <person name="Li S."/>
            <person name="Che Y."/>
            <person name="Ortiz-Lopez F.J."/>
            <person name="Bills G.F."/>
            <person name="Liu X."/>
            <person name="An Z."/>
        </authorList>
    </citation>
    <scope>NUCLEOTIDE SEQUENCE [LARGE SCALE GENOMIC DNA]</scope>
    <source>
        <strain evidence="9">ATCC 20868 / MF5171</strain>
    </source>
</reference>
<dbReference type="GO" id="GO:0005783">
    <property type="term" value="C:endoplasmic reticulum"/>
    <property type="evidence" value="ECO:0007669"/>
    <property type="project" value="TreeGrafter"/>
</dbReference>
<evidence type="ECO:0000313" key="9">
    <source>
        <dbReference type="Proteomes" id="UP000016922"/>
    </source>
</evidence>
<evidence type="ECO:0000259" key="7">
    <source>
        <dbReference type="Pfam" id="PF08510"/>
    </source>
</evidence>
<comment type="subcellular location">
    <subcellularLocation>
        <location evidence="1">Membrane</location>
        <topology evidence="1">Multi-pass membrane protein</topology>
    </subcellularLocation>
</comment>
<sequence>MPSSSDDDDETAFQGQYRDDSSSSSSSSPPPLQQQQHNFFAPPFYNRPPTPLPPSPSLTSLLRPSRPTTPDSSADELEPVPRASPKVPTYEYYGFVLYLFSSLTFLMYLLWSYLPSPFLHALGITWYPDRWWSLALPSFIVMLLVYIYVALASYNTGYLTLPLSSIETIVDDASSVATLDGKGRKLPGGKKKERVDTTLKDWKTVWSQGTDAVMDVPLGGVCEVLYGDLREDVDTDDDP</sequence>
<feature type="compositionally biased region" description="Pro residues" evidence="5">
    <location>
        <begin position="45"/>
        <end position="56"/>
    </location>
</feature>
<evidence type="ECO:0000256" key="2">
    <source>
        <dbReference type="ARBA" id="ARBA00022692"/>
    </source>
</evidence>
<dbReference type="PANTHER" id="PTHR46346:SF1">
    <property type="entry name" value="PHOSPHATIDYLINOSITOL N-ACETYLGLUCOSAMINYLTRANSFERASE SUBUNIT P"/>
    <property type="match status" value="1"/>
</dbReference>
<keyword evidence="3 6" id="KW-1133">Transmembrane helix</keyword>
<keyword evidence="4 6" id="KW-0472">Membrane</keyword>
<feature type="compositionally biased region" description="Low complexity" evidence="5">
    <location>
        <begin position="57"/>
        <end position="70"/>
    </location>
</feature>
<dbReference type="STRING" id="1116229.S3DX51"/>
<dbReference type="Proteomes" id="UP000016922">
    <property type="component" value="Unassembled WGS sequence"/>
</dbReference>
<dbReference type="PANTHER" id="PTHR46346">
    <property type="entry name" value="PHOSPHATIDYLINOSITOL N-ACETYLGLUCOSAMINYLTRANSFERASE SUBUNIT P"/>
    <property type="match status" value="1"/>
</dbReference>
<dbReference type="RefSeq" id="XP_008082374.1">
    <property type="nucleotide sequence ID" value="XM_008084183.1"/>
</dbReference>
<gene>
    <name evidence="8" type="ORF">GLAREA_03930</name>
</gene>
<proteinExistence type="predicted"/>
<dbReference type="eggNOG" id="KOG2257">
    <property type="taxonomic scope" value="Eukaryota"/>
</dbReference>
<name>S3DX51_GLAL2</name>
<dbReference type="HOGENOM" id="CLU_038387_0_0_1"/>
<feature type="domain" description="PIG-P" evidence="7">
    <location>
        <begin position="89"/>
        <end position="226"/>
    </location>
</feature>
<dbReference type="GeneID" id="19462985"/>
<evidence type="ECO:0000256" key="6">
    <source>
        <dbReference type="SAM" id="Phobius"/>
    </source>
</evidence>
<dbReference type="KEGG" id="glz:GLAREA_03930"/>